<evidence type="ECO:0000256" key="2">
    <source>
        <dbReference type="PROSITE-ProRule" id="PRU00169"/>
    </source>
</evidence>
<dbReference type="SMART" id="SM00448">
    <property type="entry name" value="REC"/>
    <property type="match status" value="1"/>
</dbReference>
<dbReference type="Gene3D" id="3.40.50.2300">
    <property type="match status" value="1"/>
</dbReference>
<dbReference type="Proteomes" id="UP000198915">
    <property type="component" value="Unassembled WGS sequence"/>
</dbReference>
<organism evidence="4 5">
    <name type="scientific">Brevibacillus centrosporus</name>
    <dbReference type="NCBI Taxonomy" id="54910"/>
    <lineage>
        <taxon>Bacteria</taxon>
        <taxon>Bacillati</taxon>
        <taxon>Bacillota</taxon>
        <taxon>Bacilli</taxon>
        <taxon>Bacillales</taxon>
        <taxon>Paenibacillaceae</taxon>
        <taxon>Brevibacillus</taxon>
    </lineage>
</organism>
<dbReference type="AlphaFoldDB" id="A0A1I3LCG3"/>
<keyword evidence="5" id="KW-1185">Reference proteome</keyword>
<feature type="modified residue" description="4-aspartylphosphate" evidence="2">
    <location>
        <position position="194"/>
    </location>
</feature>
<dbReference type="STRING" id="1884381.SAMN05518846_101252"/>
<name>A0A1I3LCG3_9BACL</name>
<dbReference type="EMBL" id="FORT01000001">
    <property type="protein sequence ID" value="SFI82095.1"/>
    <property type="molecule type" value="Genomic_DNA"/>
</dbReference>
<dbReference type="PROSITE" id="PS50110">
    <property type="entry name" value="RESPONSE_REGULATORY"/>
    <property type="match status" value="1"/>
</dbReference>
<keyword evidence="1 2" id="KW-0597">Phosphoprotein</keyword>
<dbReference type="InterPro" id="IPR050595">
    <property type="entry name" value="Bact_response_regulator"/>
</dbReference>
<evidence type="ECO:0000313" key="5">
    <source>
        <dbReference type="Proteomes" id="UP000198915"/>
    </source>
</evidence>
<dbReference type="InterPro" id="IPR001789">
    <property type="entry name" value="Sig_transdc_resp-reg_receiver"/>
</dbReference>
<dbReference type="InterPro" id="IPR011006">
    <property type="entry name" value="CheY-like_superfamily"/>
</dbReference>
<gene>
    <name evidence="4" type="ORF">SAMN05518846_101252</name>
</gene>
<dbReference type="SUPFAM" id="SSF52172">
    <property type="entry name" value="CheY-like"/>
    <property type="match status" value="1"/>
</dbReference>
<dbReference type="PANTHER" id="PTHR44591:SF3">
    <property type="entry name" value="RESPONSE REGULATORY DOMAIN-CONTAINING PROTEIN"/>
    <property type="match status" value="1"/>
</dbReference>
<protein>
    <submittedName>
        <fullName evidence="4">Response regulator receiver domain-containing protein</fullName>
    </submittedName>
</protein>
<accession>A0A1I3LCG3</accession>
<dbReference type="Pfam" id="PF00072">
    <property type="entry name" value="Response_reg"/>
    <property type="match status" value="1"/>
</dbReference>
<reference evidence="5" key="1">
    <citation type="submission" date="2016-10" db="EMBL/GenBank/DDBJ databases">
        <authorList>
            <person name="Varghese N."/>
            <person name="Submissions S."/>
        </authorList>
    </citation>
    <scope>NUCLEOTIDE SEQUENCE [LARGE SCALE GENOMIC DNA]</scope>
    <source>
        <strain evidence="5">OK042</strain>
    </source>
</reference>
<evidence type="ECO:0000259" key="3">
    <source>
        <dbReference type="PROSITE" id="PS50110"/>
    </source>
</evidence>
<evidence type="ECO:0000313" key="4">
    <source>
        <dbReference type="EMBL" id="SFI82095.1"/>
    </source>
</evidence>
<sequence>MSNLVPAFFQLLSEMEAKQTSSGIIFVACSNLSKDDLEVLKNHFEQEPPAAVTHYNYDKTKNILGVLLEEQKLGTTHFHALRVKDYLREKQLLAGSVAIASFPENARTTPQMLLKMLQNLEQQKSQGEIHIFDPVSGGSEKDPTSILLVNPDQTVNDFLTIYLKRKGYQVIVASDGVEGMQKYEESMPDLVITDLNLPVMSGYQLMERIKHAENDRESKIVILTDKRLEEDVQKSFALGASDYITKPFSPVELEARVKRLIS</sequence>
<dbReference type="PANTHER" id="PTHR44591">
    <property type="entry name" value="STRESS RESPONSE REGULATOR PROTEIN 1"/>
    <property type="match status" value="1"/>
</dbReference>
<proteinExistence type="predicted"/>
<feature type="domain" description="Response regulatory" evidence="3">
    <location>
        <begin position="145"/>
        <end position="261"/>
    </location>
</feature>
<dbReference type="CDD" id="cd17574">
    <property type="entry name" value="REC_OmpR"/>
    <property type="match status" value="1"/>
</dbReference>
<evidence type="ECO:0000256" key="1">
    <source>
        <dbReference type="ARBA" id="ARBA00022553"/>
    </source>
</evidence>
<dbReference type="GO" id="GO:0000160">
    <property type="term" value="P:phosphorelay signal transduction system"/>
    <property type="evidence" value="ECO:0007669"/>
    <property type="project" value="InterPro"/>
</dbReference>
<dbReference type="RefSeq" id="WP_092266138.1">
    <property type="nucleotide sequence ID" value="NZ_BJOE01000011.1"/>
</dbReference>